<protein>
    <submittedName>
        <fullName evidence="1">Uncharacterized protein</fullName>
    </submittedName>
</protein>
<proteinExistence type="predicted"/>
<gene>
    <name evidence="1" type="ORF">PR002_g25352</name>
</gene>
<name>A0A6A3I085_9STRA</name>
<reference evidence="1 2" key="1">
    <citation type="submission" date="2018-09" db="EMBL/GenBank/DDBJ databases">
        <title>Genomic investigation of the strawberry pathogen Phytophthora fragariae indicates pathogenicity is determined by transcriptional variation in three key races.</title>
        <authorList>
            <person name="Adams T.M."/>
            <person name="Armitage A.D."/>
            <person name="Sobczyk M.K."/>
            <person name="Bates H.J."/>
            <person name="Dunwell J.M."/>
            <person name="Nellist C.F."/>
            <person name="Harrison R.J."/>
        </authorList>
    </citation>
    <scope>NUCLEOTIDE SEQUENCE [LARGE SCALE GENOMIC DNA]</scope>
    <source>
        <strain evidence="1 2">SCRP324</strain>
    </source>
</reference>
<dbReference type="AlphaFoldDB" id="A0A6A3I085"/>
<feature type="non-terminal residue" evidence="1">
    <location>
        <position position="1"/>
    </location>
</feature>
<sequence>EDDEIAKIRAALDSCLLTDEEMKQYQAGDVEDWEDPFEPCCSTISVFIFQSSW</sequence>
<dbReference type="Proteomes" id="UP000435112">
    <property type="component" value="Unassembled WGS sequence"/>
</dbReference>
<dbReference type="EMBL" id="QXFU01003329">
    <property type="protein sequence ID" value="KAE8976296.1"/>
    <property type="molecule type" value="Genomic_DNA"/>
</dbReference>
<comment type="caution">
    <text evidence="1">The sequence shown here is derived from an EMBL/GenBank/DDBJ whole genome shotgun (WGS) entry which is preliminary data.</text>
</comment>
<evidence type="ECO:0000313" key="2">
    <source>
        <dbReference type="Proteomes" id="UP000435112"/>
    </source>
</evidence>
<accession>A0A6A3I085</accession>
<evidence type="ECO:0000313" key="1">
    <source>
        <dbReference type="EMBL" id="KAE8976296.1"/>
    </source>
</evidence>
<organism evidence="1 2">
    <name type="scientific">Phytophthora rubi</name>
    <dbReference type="NCBI Taxonomy" id="129364"/>
    <lineage>
        <taxon>Eukaryota</taxon>
        <taxon>Sar</taxon>
        <taxon>Stramenopiles</taxon>
        <taxon>Oomycota</taxon>
        <taxon>Peronosporomycetes</taxon>
        <taxon>Peronosporales</taxon>
        <taxon>Peronosporaceae</taxon>
        <taxon>Phytophthora</taxon>
    </lineage>
</organism>